<reference evidence="3" key="1">
    <citation type="submission" date="2017-04" db="EMBL/GenBank/DDBJ databases">
        <title>Function of individual gut microbiota members based on whole genome sequencing of pure cultures obtained from chicken caecum.</title>
        <authorList>
            <person name="Medvecky M."/>
            <person name="Cejkova D."/>
            <person name="Polansky O."/>
            <person name="Karasova D."/>
            <person name="Kubasova T."/>
            <person name="Cizek A."/>
            <person name="Rychlik I."/>
        </authorList>
    </citation>
    <scope>NUCLEOTIDE SEQUENCE [LARGE SCALE GENOMIC DNA]</scope>
    <source>
        <strain evidence="3">An149</strain>
    </source>
</reference>
<dbReference type="SUPFAM" id="SSF56420">
    <property type="entry name" value="Peptide deformylase"/>
    <property type="match status" value="1"/>
</dbReference>
<dbReference type="AlphaFoldDB" id="A0A1Y4QK04"/>
<organism evidence="2 3">
    <name type="scientific">Thomasclavelia spiroformis</name>
    <dbReference type="NCBI Taxonomy" id="29348"/>
    <lineage>
        <taxon>Bacteria</taxon>
        <taxon>Bacillati</taxon>
        <taxon>Bacillota</taxon>
        <taxon>Erysipelotrichia</taxon>
        <taxon>Erysipelotrichales</taxon>
        <taxon>Coprobacillaceae</taxon>
        <taxon>Thomasclavelia</taxon>
    </lineage>
</organism>
<evidence type="ECO:0000256" key="1">
    <source>
        <dbReference type="ARBA" id="ARBA00010759"/>
    </source>
</evidence>
<dbReference type="CDD" id="cd00487">
    <property type="entry name" value="Pep_deformylase"/>
    <property type="match status" value="1"/>
</dbReference>
<evidence type="ECO:0000313" key="2">
    <source>
        <dbReference type="EMBL" id="OUQ05450.1"/>
    </source>
</evidence>
<dbReference type="GO" id="GO:0042586">
    <property type="term" value="F:peptide deformylase activity"/>
    <property type="evidence" value="ECO:0007669"/>
    <property type="project" value="InterPro"/>
</dbReference>
<dbReference type="PANTHER" id="PTHR10458">
    <property type="entry name" value="PEPTIDE DEFORMYLASE"/>
    <property type="match status" value="1"/>
</dbReference>
<dbReference type="Pfam" id="PF01327">
    <property type="entry name" value="Pep_deformylase"/>
    <property type="match status" value="1"/>
</dbReference>
<dbReference type="InterPro" id="IPR036821">
    <property type="entry name" value="Peptide_deformylase_sf"/>
</dbReference>
<dbReference type="RefSeq" id="WP_087255858.1">
    <property type="nucleotide sequence ID" value="NZ_JBKTEH010000007.1"/>
</dbReference>
<dbReference type="Gene3D" id="3.90.45.10">
    <property type="entry name" value="Peptide deformylase"/>
    <property type="match status" value="1"/>
</dbReference>
<dbReference type="PRINTS" id="PR01576">
    <property type="entry name" value="PDEFORMYLASE"/>
</dbReference>
<dbReference type="InterPro" id="IPR023635">
    <property type="entry name" value="Peptide_deformylase"/>
</dbReference>
<comment type="caution">
    <text evidence="2">The sequence shown here is derived from an EMBL/GenBank/DDBJ whole genome shotgun (WGS) entry which is preliminary data.</text>
</comment>
<gene>
    <name evidence="2" type="ORF">B5E91_05365</name>
</gene>
<dbReference type="EMBL" id="NFLB01000005">
    <property type="protein sequence ID" value="OUQ05450.1"/>
    <property type="molecule type" value="Genomic_DNA"/>
</dbReference>
<sequence>MIKKIVKDKLFLSQKSSLASKEDLYIVEDLLDTIKANKDKCVGMAANMIGYNKQIIVIENDGEYLVMINPSITKTTGKFETNEGCLCHETLMPALRYHKITVEYLDLNFKKKTRTFKDYPAQIIQHEIDHCNGILV</sequence>
<proteinExistence type="inferred from homology"/>
<dbReference type="PANTHER" id="PTHR10458:SF22">
    <property type="entry name" value="PEPTIDE DEFORMYLASE"/>
    <property type="match status" value="1"/>
</dbReference>
<dbReference type="PIRSF" id="PIRSF004749">
    <property type="entry name" value="Pep_def"/>
    <property type="match status" value="1"/>
</dbReference>
<evidence type="ECO:0000313" key="3">
    <source>
        <dbReference type="Proteomes" id="UP000196258"/>
    </source>
</evidence>
<accession>A0A1Y4QK04</accession>
<dbReference type="NCBIfam" id="NF006670">
    <property type="entry name" value="PRK09218.1"/>
    <property type="match status" value="1"/>
</dbReference>
<comment type="similarity">
    <text evidence="1">Belongs to the polypeptide deformylase family.</text>
</comment>
<name>A0A1Y4QK04_9FIRM</name>
<dbReference type="Proteomes" id="UP000196258">
    <property type="component" value="Unassembled WGS sequence"/>
</dbReference>
<protein>
    <submittedName>
        <fullName evidence="2">Peptide deformylase</fullName>
    </submittedName>
</protein>